<dbReference type="Proteomes" id="UP000004295">
    <property type="component" value="Unassembled WGS sequence"/>
</dbReference>
<gene>
    <name evidence="1" type="ORF">POREN0001_0501</name>
</gene>
<protein>
    <submittedName>
        <fullName evidence="1">Uncharacterized protein</fullName>
    </submittedName>
</protein>
<accession>C3J8I5</accession>
<dbReference type="AlphaFoldDB" id="C3J8I5"/>
<evidence type="ECO:0000313" key="1">
    <source>
        <dbReference type="EMBL" id="EEN83485.1"/>
    </source>
</evidence>
<sequence length="50" mass="5666">MKVEEVGNIEKKGADFSGWSQLFLLIPKRLQVLNPNPKTTSKTFGYKRAV</sequence>
<evidence type="ECO:0000313" key="2">
    <source>
        <dbReference type="Proteomes" id="UP000004295"/>
    </source>
</evidence>
<keyword evidence="2" id="KW-1185">Reference proteome</keyword>
<dbReference type="EMBL" id="ACNN01000007">
    <property type="protein sequence ID" value="EEN83485.1"/>
    <property type="molecule type" value="Genomic_DNA"/>
</dbReference>
<organism evidence="1 2">
    <name type="scientific">Porphyromonas endodontalis (strain ATCC 35406 / DSM 24491 / JCM 8526 / CCUG 16442 / BCRC 14492 / NCTC 13058 / HG 370)</name>
    <name type="common">Bacteroides endodontalis</name>
    <dbReference type="NCBI Taxonomy" id="553175"/>
    <lineage>
        <taxon>Bacteria</taxon>
        <taxon>Pseudomonadati</taxon>
        <taxon>Bacteroidota</taxon>
        <taxon>Bacteroidia</taxon>
        <taxon>Bacteroidales</taxon>
        <taxon>Porphyromonadaceae</taxon>
        <taxon>Porphyromonas</taxon>
    </lineage>
</organism>
<name>C3J8I5_POREA</name>
<reference evidence="1 2" key="1">
    <citation type="submission" date="2009-04" db="EMBL/GenBank/DDBJ databases">
        <authorList>
            <person name="Sebastian Y."/>
            <person name="Madupu R."/>
            <person name="Durkin A.S."/>
            <person name="Torralba M."/>
            <person name="Methe B."/>
            <person name="Sutton G.G."/>
            <person name="Strausberg R.L."/>
            <person name="Nelson K.E."/>
        </authorList>
    </citation>
    <scope>NUCLEOTIDE SEQUENCE [LARGE SCALE GENOMIC DNA]</scope>
    <source>
        <strain evidence="2">ATCC 35406 / BCRC 14492 / JCM 8526 / NCTC 13058 / HG 370</strain>
    </source>
</reference>
<comment type="caution">
    <text evidence="1">The sequence shown here is derived from an EMBL/GenBank/DDBJ whole genome shotgun (WGS) entry which is preliminary data.</text>
</comment>
<proteinExistence type="predicted"/>